<dbReference type="Proteomes" id="UP000030185">
    <property type="component" value="Unassembled WGS sequence"/>
</dbReference>
<dbReference type="RefSeq" id="WP_045460441.1">
    <property type="nucleotide sequence ID" value="NZ_BBLT01000002.1"/>
</dbReference>
<dbReference type="CDD" id="cd06558">
    <property type="entry name" value="crotonase-like"/>
    <property type="match status" value="1"/>
</dbReference>
<dbReference type="GO" id="GO:0003824">
    <property type="term" value="F:catalytic activity"/>
    <property type="evidence" value="ECO:0007669"/>
    <property type="project" value="InterPro"/>
</dbReference>
<gene>
    <name evidence="3" type="ORF">MYP_1460</name>
</gene>
<name>A0A098LCW8_9BACT</name>
<keyword evidence="4" id="KW-1185">Reference proteome</keyword>
<evidence type="ECO:0000313" key="3">
    <source>
        <dbReference type="EMBL" id="GAL84232.1"/>
    </source>
</evidence>
<evidence type="ECO:0000313" key="4">
    <source>
        <dbReference type="Proteomes" id="UP000030185"/>
    </source>
</evidence>
<comment type="caution">
    <text evidence="3">The sequence shown here is derived from an EMBL/GenBank/DDBJ whole genome shotgun (WGS) entry which is preliminary data.</text>
</comment>
<dbReference type="SUPFAM" id="SSF52096">
    <property type="entry name" value="ClpP/crotonase"/>
    <property type="match status" value="1"/>
</dbReference>
<dbReference type="STRING" id="153721.MYP_1460"/>
<accession>A0A098LCW8</accession>
<dbReference type="EMBL" id="BBLT01000002">
    <property type="protein sequence ID" value="GAL84232.1"/>
    <property type="molecule type" value="Genomic_DNA"/>
</dbReference>
<dbReference type="InterPro" id="IPR018376">
    <property type="entry name" value="Enoyl-CoA_hyd/isom_CS"/>
</dbReference>
<sequence>MEFVKYSTENKICCITISRAEKRNALNSQVVTELKEAFKKAESDEQVKVIVLTGEGDVFCAGADLEYLQTLQKNTYEENLADSKNLMELYYQIYTLKKVVVAQVNGHAVAGGCGLVSVCDFAYSVREANFGYTEVRIGFIPAIVSVFLVKKIGEARSREMLLSGEIYSSKTAQHFGLINHVVEDEDLSTVVNEFCEKLIINNSASSMELTKKMLADIFAMDVKDALDYAAESNAKARNTEDCKKGIAAFLKKEKPLW</sequence>
<dbReference type="PANTHER" id="PTHR42964">
    <property type="entry name" value="ENOYL-COA HYDRATASE"/>
    <property type="match status" value="1"/>
</dbReference>
<dbReference type="Pfam" id="PF00378">
    <property type="entry name" value="ECH_1"/>
    <property type="match status" value="1"/>
</dbReference>
<dbReference type="InterPro" id="IPR029045">
    <property type="entry name" value="ClpP/crotonase-like_dom_sf"/>
</dbReference>
<dbReference type="PANTHER" id="PTHR42964:SF1">
    <property type="entry name" value="POLYKETIDE BIOSYNTHESIS ENOYL-COA HYDRATASE PKSH-RELATED"/>
    <property type="match status" value="1"/>
</dbReference>
<proteinExistence type="inferred from homology"/>
<reference evidence="3 4" key="1">
    <citation type="submission" date="2014-09" db="EMBL/GenBank/DDBJ databases">
        <title>Sporocytophaga myxococcoides PG-01 genome sequencing.</title>
        <authorList>
            <person name="Liu L."/>
            <person name="Gao P.J."/>
            <person name="Chen G.J."/>
            <person name="Wang L.S."/>
        </authorList>
    </citation>
    <scope>NUCLEOTIDE SEQUENCE [LARGE SCALE GENOMIC DNA]</scope>
    <source>
        <strain evidence="3 4">PG-01</strain>
    </source>
</reference>
<dbReference type="OrthoDB" id="9775794at2"/>
<dbReference type="InterPro" id="IPR051683">
    <property type="entry name" value="Enoyl-CoA_Hydratase/Isomerase"/>
</dbReference>
<comment type="similarity">
    <text evidence="1 2">Belongs to the enoyl-CoA hydratase/isomerase family.</text>
</comment>
<evidence type="ECO:0000256" key="1">
    <source>
        <dbReference type="ARBA" id="ARBA00005254"/>
    </source>
</evidence>
<evidence type="ECO:0000256" key="2">
    <source>
        <dbReference type="RuleBase" id="RU003707"/>
    </source>
</evidence>
<protein>
    <submittedName>
        <fullName evidence="3">Methylglutaconyl-CoA hydratase</fullName>
    </submittedName>
</protein>
<dbReference type="Gene3D" id="3.90.226.10">
    <property type="entry name" value="2-enoyl-CoA Hydratase, Chain A, domain 1"/>
    <property type="match status" value="1"/>
</dbReference>
<dbReference type="PROSITE" id="PS00166">
    <property type="entry name" value="ENOYL_COA_HYDRATASE"/>
    <property type="match status" value="1"/>
</dbReference>
<organism evidence="3 4">
    <name type="scientific">Sporocytophaga myxococcoides</name>
    <dbReference type="NCBI Taxonomy" id="153721"/>
    <lineage>
        <taxon>Bacteria</taxon>
        <taxon>Pseudomonadati</taxon>
        <taxon>Bacteroidota</taxon>
        <taxon>Cytophagia</taxon>
        <taxon>Cytophagales</taxon>
        <taxon>Cytophagaceae</taxon>
        <taxon>Sporocytophaga</taxon>
    </lineage>
</organism>
<dbReference type="AlphaFoldDB" id="A0A098LCW8"/>
<dbReference type="eggNOG" id="COG1024">
    <property type="taxonomic scope" value="Bacteria"/>
</dbReference>
<dbReference type="InterPro" id="IPR001753">
    <property type="entry name" value="Enoyl-CoA_hydra/iso"/>
</dbReference>
<dbReference type="GO" id="GO:0008300">
    <property type="term" value="P:isoprenoid catabolic process"/>
    <property type="evidence" value="ECO:0007669"/>
    <property type="project" value="TreeGrafter"/>
</dbReference>